<sequence>MSENSVWRIKKRKIKLEDNIKQITKSMKANNRRQELKHLQYCARSVLLINRISVYCKSPFPQLNKHTFRQNLIVHFPCSYYIAAQGSETFSEFTIAGTSCRIPFCSTCITIIQNGAYLYGKVNEAKKGENANDTKQITDGI</sequence>
<protein>
    <submittedName>
        <fullName evidence="1">Uncharacterized protein</fullName>
    </submittedName>
</protein>
<organism evidence="1 2">
    <name type="scientific">Trichinella pseudospiralis</name>
    <name type="common">Parasitic roundworm</name>
    <dbReference type="NCBI Taxonomy" id="6337"/>
    <lineage>
        <taxon>Eukaryota</taxon>
        <taxon>Metazoa</taxon>
        <taxon>Ecdysozoa</taxon>
        <taxon>Nematoda</taxon>
        <taxon>Enoplea</taxon>
        <taxon>Dorylaimia</taxon>
        <taxon>Trichinellida</taxon>
        <taxon>Trichinellidae</taxon>
        <taxon>Trichinella</taxon>
    </lineage>
</organism>
<accession>A0A0V1FMD4</accession>
<dbReference type="AlphaFoldDB" id="A0A0V1FMD4"/>
<keyword evidence="2" id="KW-1185">Reference proteome</keyword>
<comment type="caution">
    <text evidence="1">The sequence shown here is derived from an EMBL/GenBank/DDBJ whole genome shotgun (WGS) entry which is preliminary data.</text>
</comment>
<dbReference type="EMBL" id="JYDT01000060">
    <property type="protein sequence ID" value="KRY87134.1"/>
    <property type="molecule type" value="Genomic_DNA"/>
</dbReference>
<evidence type="ECO:0000313" key="2">
    <source>
        <dbReference type="Proteomes" id="UP000054995"/>
    </source>
</evidence>
<reference evidence="1 2" key="1">
    <citation type="submission" date="2015-01" db="EMBL/GenBank/DDBJ databases">
        <title>Evolution of Trichinella species and genotypes.</title>
        <authorList>
            <person name="Korhonen P.K."/>
            <person name="Edoardo P."/>
            <person name="Giuseppe L.R."/>
            <person name="Gasser R.B."/>
        </authorList>
    </citation>
    <scope>NUCLEOTIDE SEQUENCE [LARGE SCALE GENOMIC DNA]</scope>
    <source>
        <strain evidence="1">ISS470</strain>
    </source>
</reference>
<proteinExistence type="predicted"/>
<dbReference type="Proteomes" id="UP000054995">
    <property type="component" value="Unassembled WGS sequence"/>
</dbReference>
<evidence type="ECO:0000313" key="1">
    <source>
        <dbReference type="EMBL" id="KRY87134.1"/>
    </source>
</evidence>
<name>A0A0V1FMD4_TRIPS</name>
<gene>
    <name evidence="1" type="ORF">T4D_2566</name>
</gene>